<dbReference type="Proteomes" id="UP000186015">
    <property type="component" value="Unassembled WGS sequence"/>
</dbReference>
<gene>
    <name evidence="1" type="ORF">SAMN05216469_106102</name>
</gene>
<accession>A0A1H7K8N7</accession>
<dbReference type="EMBL" id="FOAT01000006">
    <property type="protein sequence ID" value="SEK82850.1"/>
    <property type="molecule type" value="Genomic_DNA"/>
</dbReference>
<name>A0A1H7K8N7_RUMAL</name>
<proteinExistence type="predicted"/>
<organism evidence="1 2">
    <name type="scientific">Ruminococcus albus</name>
    <dbReference type="NCBI Taxonomy" id="1264"/>
    <lineage>
        <taxon>Bacteria</taxon>
        <taxon>Bacillati</taxon>
        <taxon>Bacillota</taxon>
        <taxon>Clostridia</taxon>
        <taxon>Eubacteriales</taxon>
        <taxon>Oscillospiraceae</taxon>
        <taxon>Ruminococcus</taxon>
    </lineage>
</organism>
<protein>
    <submittedName>
        <fullName evidence="1">Uncharacterized protein</fullName>
    </submittedName>
</protein>
<dbReference type="OrthoDB" id="2054606at2"/>
<evidence type="ECO:0000313" key="1">
    <source>
        <dbReference type="EMBL" id="SEK82850.1"/>
    </source>
</evidence>
<dbReference type="AlphaFoldDB" id="A0A1H7K8N7"/>
<reference evidence="1 2" key="1">
    <citation type="submission" date="2016-10" db="EMBL/GenBank/DDBJ databases">
        <authorList>
            <person name="de Groot N.N."/>
        </authorList>
    </citation>
    <scope>NUCLEOTIDE SEQUENCE [LARGE SCALE GENOMIC DNA]</scope>
    <source>
        <strain evidence="1 2">KH2T6</strain>
    </source>
</reference>
<dbReference type="RefSeq" id="WP_074832610.1">
    <property type="nucleotide sequence ID" value="NZ_FOAT01000006.1"/>
</dbReference>
<sequence length="107" mass="12730">MKLDYEKFLGIFKNADRHNVDETTFYFDDDPEEQEHYLGWIGGHEKPYWVGYCDIPDGCEYSSAEEMFTAKIYEGRSLKERWEQADICNIGGIDAETWLSYYEEVMR</sequence>
<evidence type="ECO:0000313" key="2">
    <source>
        <dbReference type="Proteomes" id="UP000186015"/>
    </source>
</evidence>